<keyword evidence="3" id="KW-1185">Reference proteome</keyword>
<organism evidence="2 3">
    <name type="scientific">Thermocatellispora tengchongensis</name>
    <dbReference type="NCBI Taxonomy" id="1073253"/>
    <lineage>
        <taxon>Bacteria</taxon>
        <taxon>Bacillati</taxon>
        <taxon>Actinomycetota</taxon>
        <taxon>Actinomycetes</taxon>
        <taxon>Streptosporangiales</taxon>
        <taxon>Streptosporangiaceae</taxon>
        <taxon>Thermocatellispora</taxon>
    </lineage>
</organism>
<keyword evidence="2" id="KW-0456">Lyase</keyword>
<dbReference type="GO" id="GO:0016829">
    <property type="term" value="F:lyase activity"/>
    <property type="evidence" value="ECO:0007669"/>
    <property type="project" value="UniProtKB-KW"/>
</dbReference>
<evidence type="ECO:0000259" key="1">
    <source>
        <dbReference type="PROSITE" id="PS51819"/>
    </source>
</evidence>
<dbReference type="Proteomes" id="UP000578449">
    <property type="component" value="Unassembled WGS sequence"/>
</dbReference>
<dbReference type="AlphaFoldDB" id="A0A840PCZ0"/>
<sequence>MRDPFEALREQVRPVAPDPAFAARLRARLERAVLDPAHHWRRDDMTTGTMLRHGDLGYASLWLPDAAKAAEFYGDVLGWRIAPGSTEQGRRIEGVTPSLGIWGGQERRTLFLCYAVDDIAAAIERIRAAGGTAGEATREPYGLISMCQDDQGLPFAVYEDAGEGRPAAGPPHPGELAYLTIEVPDDEAAKAFYGAVFGWEFTPGSVEHGWNVLDAGRELRPMTGLWGGRAEARAVPMYAVADIEAGVAAVRAKGGTAGDPVARPFGQMAECHDDQGCFFYLGRLTP</sequence>
<proteinExistence type="predicted"/>
<dbReference type="InterPro" id="IPR037523">
    <property type="entry name" value="VOC_core"/>
</dbReference>
<reference evidence="2 3" key="1">
    <citation type="submission" date="2020-08" db="EMBL/GenBank/DDBJ databases">
        <title>Genomic Encyclopedia of Type Strains, Phase IV (KMG-IV): sequencing the most valuable type-strain genomes for metagenomic binning, comparative biology and taxonomic classification.</title>
        <authorList>
            <person name="Goeker M."/>
        </authorList>
    </citation>
    <scope>NUCLEOTIDE SEQUENCE [LARGE SCALE GENOMIC DNA]</scope>
    <source>
        <strain evidence="2 3">DSM 45615</strain>
    </source>
</reference>
<dbReference type="InterPro" id="IPR029068">
    <property type="entry name" value="Glyas_Bleomycin-R_OHBP_Dase"/>
</dbReference>
<dbReference type="Pfam" id="PF18029">
    <property type="entry name" value="Glyoxalase_6"/>
    <property type="match status" value="1"/>
</dbReference>
<dbReference type="EMBL" id="JACHGN010000010">
    <property type="protein sequence ID" value="MBB5135290.1"/>
    <property type="molecule type" value="Genomic_DNA"/>
</dbReference>
<dbReference type="InterPro" id="IPR052164">
    <property type="entry name" value="Anthracycline_SecMetBiosynth"/>
</dbReference>
<dbReference type="RefSeq" id="WP_185052228.1">
    <property type="nucleotide sequence ID" value="NZ_BAABIX010000015.1"/>
</dbReference>
<evidence type="ECO:0000313" key="2">
    <source>
        <dbReference type="EMBL" id="MBB5135290.1"/>
    </source>
</evidence>
<feature type="domain" description="VOC" evidence="1">
    <location>
        <begin position="55"/>
        <end position="160"/>
    </location>
</feature>
<protein>
    <submittedName>
        <fullName evidence="2">Putative enzyme related to lactoylglutathione lyase</fullName>
    </submittedName>
</protein>
<dbReference type="SUPFAM" id="SSF54593">
    <property type="entry name" value="Glyoxalase/Bleomycin resistance protein/Dihydroxybiphenyl dioxygenase"/>
    <property type="match status" value="2"/>
</dbReference>
<name>A0A840PCZ0_9ACTN</name>
<dbReference type="InterPro" id="IPR041581">
    <property type="entry name" value="Glyoxalase_6"/>
</dbReference>
<dbReference type="PANTHER" id="PTHR33993">
    <property type="entry name" value="GLYOXALASE-RELATED"/>
    <property type="match status" value="1"/>
</dbReference>
<comment type="caution">
    <text evidence="2">The sequence shown here is derived from an EMBL/GenBank/DDBJ whole genome shotgun (WGS) entry which is preliminary data.</text>
</comment>
<dbReference type="PROSITE" id="PS51819">
    <property type="entry name" value="VOC"/>
    <property type="match status" value="2"/>
</dbReference>
<accession>A0A840PCZ0</accession>
<evidence type="ECO:0000313" key="3">
    <source>
        <dbReference type="Proteomes" id="UP000578449"/>
    </source>
</evidence>
<feature type="domain" description="VOC" evidence="1">
    <location>
        <begin position="175"/>
        <end position="284"/>
    </location>
</feature>
<dbReference type="PANTHER" id="PTHR33993:SF14">
    <property type="entry name" value="GB|AAF24581.1"/>
    <property type="match status" value="1"/>
</dbReference>
<gene>
    <name evidence="2" type="ORF">HNP84_005026</name>
</gene>
<dbReference type="Gene3D" id="3.10.180.10">
    <property type="entry name" value="2,3-Dihydroxybiphenyl 1,2-Dioxygenase, domain 1"/>
    <property type="match status" value="2"/>
</dbReference>